<dbReference type="EMBL" id="UFQT01000146">
    <property type="protein sequence ID" value="SSX20865.1"/>
    <property type="molecule type" value="Genomic_DNA"/>
</dbReference>
<dbReference type="AlphaFoldDB" id="A0A336LSP9"/>
<keyword evidence="5" id="KW-0378">Hydrolase</keyword>
<dbReference type="SUPFAM" id="SSF56219">
    <property type="entry name" value="DNase I-like"/>
    <property type="match status" value="1"/>
</dbReference>
<feature type="compositionally biased region" description="Acidic residues" evidence="6">
    <location>
        <begin position="878"/>
        <end position="887"/>
    </location>
</feature>
<protein>
    <recommendedName>
        <fullName evidence="4">phosphoinositide 5-phosphatase</fullName>
        <ecNumber evidence="4">3.1.3.36</ecNumber>
    </recommendedName>
</protein>
<dbReference type="PROSITE" id="PS50275">
    <property type="entry name" value="SAC"/>
    <property type="match status" value="1"/>
</dbReference>
<feature type="region of interest" description="Disordered" evidence="6">
    <location>
        <begin position="826"/>
        <end position="978"/>
    </location>
</feature>
<evidence type="ECO:0000256" key="2">
    <source>
        <dbReference type="ARBA" id="ARBA00008943"/>
    </source>
</evidence>
<feature type="compositionally biased region" description="Pro residues" evidence="6">
    <location>
        <begin position="943"/>
        <end position="972"/>
    </location>
</feature>
<dbReference type="Pfam" id="PF22669">
    <property type="entry name" value="Exo_endo_phos2"/>
    <property type="match status" value="1"/>
</dbReference>
<dbReference type="InterPro" id="IPR046985">
    <property type="entry name" value="IP5"/>
</dbReference>
<dbReference type="CDD" id="cd09089">
    <property type="entry name" value="INPP5c_Synj"/>
    <property type="match status" value="1"/>
</dbReference>
<dbReference type="InterPro" id="IPR036691">
    <property type="entry name" value="Endo/exonu/phosph_ase_sf"/>
</dbReference>
<evidence type="ECO:0000313" key="8">
    <source>
        <dbReference type="EMBL" id="SSX20865.1"/>
    </source>
</evidence>
<evidence type="ECO:0000256" key="5">
    <source>
        <dbReference type="ARBA" id="ARBA00022801"/>
    </source>
</evidence>
<dbReference type="SUPFAM" id="SSF54928">
    <property type="entry name" value="RNA-binding domain, RBD"/>
    <property type="match status" value="1"/>
</dbReference>
<evidence type="ECO:0000256" key="1">
    <source>
        <dbReference type="ARBA" id="ARBA00001786"/>
    </source>
</evidence>
<dbReference type="SMART" id="SM01165">
    <property type="entry name" value="DUF1866"/>
    <property type="match status" value="1"/>
</dbReference>
<feature type="compositionally biased region" description="Pro residues" evidence="6">
    <location>
        <begin position="902"/>
        <end position="926"/>
    </location>
</feature>
<dbReference type="EC" id="3.1.3.36" evidence="4"/>
<dbReference type="SMART" id="SM00128">
    <property type="entry name" value="IPPc"/>
    <property type="match status" value="1"/>
</dbReference>
<name>A0A336LSP9_CULSO</name>
<dbReference type="Pfam" id="PF02383">
    <property type="entry name" value="Syja_N"/>
    <property type="match status" value="1"/>
</dbReference>
<dbReference type="InterPro" id="IPR000300">
    <property type="entry name" value="IPPc"/>
</dbReference>
<evidence type="ECO:0000256" key="6">
    <source>
        <dbReference type="SAM" id="MobiDB-lite"/>
    </source>
</evidence>
<comment type="similarity">
    <text evidence="2">Belongs to the synaptojanin family.</text>
</comment>
<dbReference type="PANTHER" id="PTHR11200">
    <property type="entry name" value="INOSITOL 5-PHOSPHATASE"/>
    <property type="match status" value="1"/>
</dbReference>
<dbReference type="GO" id="GO:0046856">
    <property type="term" value="P:phosphatidylinositol dephosphorylation"/>
    <property type="evidence" value="ECO:0007669"/>
    <property type="project" value="InterPro"/>
</dbReference>
<sequence>MLHIAFLRYGVDCSSWLLKVMCGSVEIRTVYAGVRQARAAIISRLSCERTGTRFNVRGVNDEGHVANFVETEQVIYLDNDVTSYLQTRGSVPLFWEQPGVQVGSHKVRFSRGYETAKAAFDKHMSTIKARYGRQAIVNLLGTSLIGSKEGEAMLSNEFQRHHKESNHNDVSHIVFDYHQECRGGNTAALSKLKARLDQCCQDFGIFFANSSGIQREQIGTIRTNCLDCLDRTNCVQTFIGLDVLNQQIEFLSGLTDKKQSSSRFEEVFRQMWINNGNEISKIYAGTGAIQGGSKLMDGARSAARTIQNNLLDSSKQEAIDILLVGSTLSSELAERARILLPSNLLHAPPPMLRELCRRSAQYTTNSTLKVAVGTYNVNGGKHFRSVAYKDVSLSDWLLDSYEIAQEKSLVGNLKQNDSPIDIFAIGFQEIVDLNASNIVAASTDNAKAWAEELQKVLSREHQYCILTSQQLVGVCLYVFVRPEDARYIKEVAVDSVKTGLGGATGNKGAVAIRFVYKGTSMCFLCSHFAAGQSQVTERNADFAEITRKLAFPMGRTLKSHDYVFWCGDFNYRIDMDKEELKEAIRNGELERVLENDQLKKEQAAGNVFNDYLEGDITFNPTYKYDLFSDDYDTSEKMRAPAWTDRVLWKRRKTIMNTETNNFNPGKLIHYGRAELKQSDHRPVIAIIEIEVSEIDKDRRKCIIEDVIRDMGPPDSTIVINALNANEAENLTIFEESIMNSIIQELSQIGEVTLVRFVDETMWVTFRDGQSALSAVAKNQIEVCGLQLNLELKTNDWPTAVAKEIDLCTSNTIPLFDTSKGDYNCLGIPTTPSRKPPGRPAVPPSRPPLPKSPAPSPKHLPKAGVIHIPHPVPSRPVDLELETPDDADSSNAIYEEINEEPPNRPPQPMSQAQPPPPQPSRAVPPIPKRVNERQGDDLPSNAPSLPPPTTKAPVIPPRKEPPVIPARAPPPIPARTNPN</sequence>
<feature type="domain" description="SAC" evidence="7">
    <location>
        <begin position="1"/>
        <end position="285"/>
    </location>
</feature>
<dbReference type="InterPro" id="IPR015047">
    <property type="entry name" value="SYNJ1/2_RRM"/>
</dbReference>
<evidence type="ECO:0000259" key="7">
    <source>
        <dbReference type="PROSITE" id="PS50275"/>
    </source>
</evidence>
<gene>
    <name evidence="8" type="primary">CSON002783</name>
</gene>
<reference evidence="8" key="1">
    <citation type="submission" date="2018-07" db="EMBL/GenBank/DDBJ databases">
        <authorList>
            <person name="Quirk P.G."/>
            <person name="Krulwich T.A."/>
        </authorList>
    </citation>
    <scope>NUCLEOTIDE SEQUENCE</scope>
</reference>
<dbReference type="VEuPathDB" id="VectorBase:CSON002783"/>
<comment type="similarity">
    <text evidence="3">In the central section; belongs to the inositol 1,4,5-trisphosphate 5-phosphatase family.</text>
</comment>
<dbReference type="GO" id="GO:0048488">
    <property type="term" value="P:synaptic vesicle endocytosis"/>
    <property type="evidence" value="ECO:0007669"/>
    <property type="project" value="TreeGrafter"/>
</dbReference>
<comment type="catalytic activity">
    <reaction evidence="1">
        <text>a 1,2-diacyl-sn-glycero-3-phospho-(1D-myo-inositol-4,5-bisphosphate) + H2O = a 1,2-diacyl-sn-glycero-3-phospho-(1D-myo-inositol 4-phosphate) + phosphate</text>
        <dbReference type="Rhea" id="RHEA:22764"/>
        <dbReference type="ChEBI" id="CHEBI:15377"/>
        <dbReference type="ChEBI" id="CHEBI:43474"/>
        <dbReference type="ChEBI" id="CHEBI:58178"/>
        <dbReference type="ChEBI" id="CHEBI:58456"/>
        <dbReference type="EC" id="3.1.3.36"/>
    </reaction>
</comment>
<accession>A0A336LSP9</accession>
<evidence type="ECO:0000256" key="4">
    <source>
        <dbReference type="ARBA" id="ARBA00013044"/>
    </source>
</evidence>
<dbReference type="GO" id="GO:0098793">
    <property type="term" value="C:presynapse"/>
    <property type="evidence" value="ECO:0007669"/>
    <property type="project" value="GOC"/>
</dbReference>
<dbReference type="Gene3D" id="3.60.10.10">
    <property type="entry name" value="Endonuclease/exonuclease/phosphatase"/>
    <property type="match status" value="1"/>
</dbReference>
<proteinExistence type="inferred from homology"/>
<feature type="compositionally biased region" description="Pro residues" evidence="6">
    <location>
        <begin position="833"/>
        <end position="857"/>
    </location>
</feature>
<dbReference type="InterPro" id="IPR002013">
    <property type="entry name" value="SAC_dom"/>
</dbReference>
<dbReference type="GO" id="GO:0003676">
    <property type="term" value="F:nucleic acid binding"/>
    <property type="evidence" value="ECO:0007669"/>
    <property type="project" value="InterPro"/>
</dbReference>
<dbReference type="GO" id="GO:0004439">
    <property type="term" value="F:phosphatidylinositol-4,5-bisphosphate 5-phosphatase activity"/>
    <property type="evidence" value="ECO:0007669"/>
    <property type="project" value="UniProtKB-EC"/>
</dbReference>
<dbReference type="Gene3D" id="3.30.70.330">
    <property type="match status" value="1"/>
</dbReference>
<dbReference type="PANTHER" id="PTHR11200:SF257">
    <property type="entry name" value="PHOSPHOINOSITIDE 5-PHOSPHATASE"/>
    <property type="match status" value="1"/>
</dbReference>
<organism evidence="8">
    <name type="scientific">Culicoides sonorensis</name>
    <name type="common">Biting midge</name>
    <dbReference type="NCBI Taxonomy" id="179676"/>
    <lineage>
        <taxon>Eukaryota</taxon>
        <taxon>Metazoa</taxon>
        <taxon>Ecdysozoa</taxon>
        <taxon>Arthropoda</taxon>
        <taxon>Hexapoda</taxon>
        <taxon>Insecta</taxon>
        <taxon>Pterygota</taxon>
        <taxon>Neoptera</taxon>
        <taxon>Endopterygota</taxon>
        <taxon>Diptera</taxon>
        <taxon>Nematocera</taxon>
        <taxon>Chironomoidea</taxon>
        <taxon>Ceratopogonidae</taxon>
        <taxon>Ceratopogoninae</taxon>
        <taxon>Culicoides</taxon>
        <taxon>Monoculicoides</taxon>
    </lineage>
</organism>
<dbReference type="Pfam" id="PF08952">
    <property type="entry name" value="DUF1866"/>
    <property type="match status" value="1"/>
</dbReference>
<dbReference type="InterPro" id="IPR035979">
    <property type="entry name" value="RBD_domain_sf"/>
</dbReference>
<dbReference type="FunFam" id="3.60.10.10:FF:000003">
    <property type="entry name" value="Synaptojanin-1 isoform 1"/>
    <property type="match status" value="1"/>
</dbReference>
<evidence type="ECO:0000256" key="3">
    <source>
        <dbReference type="ARBA" id="ARBA00009678"/>
    </source>
</evidence>
<dbReference type="InterPro" id="IPR012677">
    <property type="entry name" value="Nucleotide-bd_a/b_plait_sf"/>
</dbReference>